<gene>
    <name evidence="2" type="ORF">JQ619_34900</name>
</gene>
<name>A0ABS5GIS8_9BRAD</name>
<protein>
    <submittedName>
        <fullName evidence="2">NF038122 family metalloprotease</fullName>
    </submittedName>
</protein>
<dbReference type="EMBL" id="JAFCLK010000052">
    <property type="protein sequence ID" value="MBR1140949.1"/>
    <property type="molecule type" value="Genomic_DNA"/>
</dbReference>
<comment type="caution">
    <text evidence="2">The sequence shown here is derived from an EMBL/GenBank/DDBJ whole genome shotgun (WGS) entry which is preliminary data.</text>
</comment>
<dbReference type="NCBIfam" id="NF038122">
    <property type="entry name" value="metallo_LGF"/>
    <property type="match status" value="1"/>
</dbReference>
<evidence type="ECO:0000313" key="2">
    <source>
        <dbReference type="EMBL" id="MBR1140949.1"/>
    </source>
</evidence>
<evidence type="ECO:0000259" key="1">
    <source>
        <dbReference type="Pfam" id="PF07483"/>
    </source>
</evidence>
<reference evidence="3" key="1">
    <citation type="journal article" date="2021" name="ISME J.">
        <title>Evolutionary origin and ecological implication of a unique nif island in free-living Bradyrhizobium lineages.</title>
        <authorList>
            <person name="Tao J."/>
        </authorList>
    </citation>
    <scope>NUCLEOTIDE SEQUENCE [LARGE SCALE GENOMIC DNA]</scope>
    <source>
        <strain evidence="3">SZCCT0094</strain>
    </source>
</reference>
<feature type="domain" description="Tryptophan-rich" evidence="1">
    <location>
        <begin position="275"/>
        <end position="372"/>
    </location>
</feature>
<proteinExistence type="predicted"/>
<dbReference type="GO" id="GO:0008237">
    <property type="term" value="F:metallopeptidase activity"/>
    <property type="evidence" value="ECO:0007669"/>
    <property type="project" value="UniProtKB-KW"/>
</dbReference>
<keyword evidence="2" id="KW-0645">Protease</keyword>
<dbReference type="RefSeq" id="WP_172241166.1">
    <property type="nucleotide sequence ID" value="NZ_JABFDP010000030.1"/>
</dbReference>
<organism evidence="2 3">
    <name type="scientific">Bradyrhizobium denitrificans</name>
    <dbReference type="NCBI Taxonomy" id="2734912"/>
    <lineage>
        <taxon>Bacteria</taxon>
        <taxon>Pseudomonadati</taxon>
        <taxon>Pseudomonadota</taxon>
        <taxon>Alphaproteobacteria</taxon>
        <taxon>Hyphomicrobiales</taxon>
        <taxon>Nitrobacteraceae</taxon>
        <taxon>Bradyrhizobium</taxon>
    </lineage>
</organism>
<dbReference type="Proteomes" id="UP001314635">
    <property type="component" value="Unassembled WGS sequence"/>
</dbReference>
<keyword evidence="2" id="KW-0482">Metalloprotease</keyword>
<feature type="domain" description="Tryptophan-rich" evidence="1">
    <location>
        <begin position="504"/>
        <end position="602"/>
    </location>
</feature>
<dbReference type="Pfam" id="PF07483">
    <property type="entry name" value="W_rich_C"/>
    <property type="match status" value="3"/>
</dbReference>
<accession>A0ABS5GIS8</accession>
<dbReference type="InterPro" id="IPR011121">
    <property type="entry name" value="Trp-rich_dom"/>
</dbReference>
<sequence length="809" mass="83256">MNLVLNYESSALAAPQSFRDAMQTAANILDVEILDNITVTILVGYGDWNNGAFTTKKGQALGGSLDDLFVNYSDLRSALAAHETSVLDQSVVNSLPNTSTIDNHYAFGVSSAVAKALGLMSPTASVIDGAVGFDPSIPTNLLVGAALHELTHAMGREPSSGVSGSGAAIAAGTFDFVRYTSAGNHLYSTDGTAVPAYFSIDGGNTKLADFGQTSDSSDFLNSGVQGPNDPFNEFGNSKTIQSLTAVDREVLDAIGFNTTPAILQTDGSTSLAQGGNHYLLISGSTESGLMYGGAPVTAGQFGSISPIGAVQTANGYDIAWKVPGTNEFTFWSTDINGNYTSNLSGLVSGNSFAVEQFETVFGQDLNGDGTVGVTSSLIQTAGSTSLLAIADNYYIYTHGSGPELNYGGAPVVAGEFGNINPIGAIATSNGYEIVWQIPGTTEFTFWTVDTNGNYVGNITGLVHGTAFLVESAEAAFGRDLNGDGSTGVTSSVIQTDVATSLLAIADNYYMYINGSGPELKYSGAPVVVGEFGSIAPVGAIQTANGYDIAWKIPGTNEFTFWSTDSNGNYTGNLTDLVSGTSAVAEQFETIFHQDLNGDGVIGVPSSSSVASSATFTPVSGSSADVTLKGTNPPVTPSALSAVIVGNGSAGADQIELRGLDFSKAHSTFDNSSGTLSVTDGLTTASLHVLGLYSQDSFHFASDGNGGTLIAVAPSSGPTGAASQVADSTAHDTFVFAPNFGQVILANFAPATDTLQFSKTVFSDVTALLAATHDDALGNAVMTDAAHDTITLQHVTTAQLFAHQSDFYFA</sequence>
<feature type="domain" description="Tryptophan-rich" evidence="1">
    <location>
        <begin position="388"/>
        <end position="487"/>
    </location>
</feature>
<keyword evidence="3" id="KW-1185">Reference proteome</keyword>
<evidence type="ECO:0000313" key="3">
    <source>
        <dbReference type="Proteomes" id="UP001314635"/>
    </source>
</evidence>
<keyword evidence="2" id="KW-0378">Hydrolase</keyword>